<reference evidence="5 6" key="1">
    <citation type="submission" date="2022-10" db="EMBL/GenBank/DDBJ databases">
        <title>Defluviimonas sp. nov., isolated from ocean surface sediments.</title>
        <authorList>
            <person name="He W."/>
            <person name="Wang L."/>
            <person name="Zhang D.-F."/>
        </authorList>
    </citation>
    <scope>NUCLEOTIDE SEQUENCE [LARGE SCALE GENOMIC DNA]</scope>
    <source>
        <strain evidence="5 6">WL0050</strain>
    </source>
</reference>
<dbReference type="Pfam" id="PF07702">
    <property type="entry name" value="UTRA"/>
    <property type="match status" value="1"/>
</dbReference>
<protein>
    <submittedName>
        <fullName evidence="5">GntR family transcriptional regulator</fullName>
    </submittedName>
</protein>
<dbReference type="InterPro" id="IPR050679">
    <property type="entry name" value="Bact_HTH_transcr_reg"/>
</dbReference>
<dbReference type="SMART" id="SM00866">
    <property type="entry name" value="UTRA"/>
    <property type="match status" value="1"/>
</dbReference>
<gene>
    <name evidence="5" type="ORF">OEZ71_17645</name>
</gene>
<evidence type="ECO:0000256" key="1">
    <source>
        <dbReference type="ARBA" id="ARBA00023015"/>
    </source>
</evidence>
<evidence type="ECO:0000256" key="2">
    <source>
        <dbReference type="ARBA" id="ARBA00023125"/>
    </source>
</evidence>
<dbReference type="Pfam" id="PF00392">
    <property type="entry name" value="GntR"/>
    <property type="match status" value="1"/>
</dbReference>
<evidence type="ECO:0000313" key="5">
    <source>
        <dbReference type="EMBL" id="MCV2874125.1"/>
    </source>
</evidence>
<feature type="domain" description="HTH gntR-type" evidence="4">
    <location>
        <begin position="9"/>
        <end position="77"/>
    </location>
</feature>
<dbReference type="PROSITE" id="PS50949">
    <property type="entry name" value="HTH_GNTR"/>
    <property type="match status" value="1"/>
</dbReference>
<evidence type="ECO:0000259" key="4">
    <source>
        <dbReference type="PROSITE" id="PS50949"/>
    </source>
</evidence>
<keyword evidence="1" id="KW-0805">Transcription regulation</keyword>
<dbReference type="RefSeq" id="WP_263741374.1">
    <property type="nucleotide sequence ID" value="NZ_JAOWKZ010000004.1"/>
</dbReference>
<comment type="caution">
    <text evidence="5">The sequence shown here is derived from an EMBL/GenBank/DDBJ whole genome shotgun (WGS) entry which is preliminary data.</text>
</comment>
<keyword evidence="6" id="KW-1185">Reference proteome</keyword>
<dbReference type="PANTHER" id="PTHR44846">
    <property type="entry name" value="MANNOSYL-D-GLYCERATE TRANSPORT/METABOLISM SYSTEM REPRESSOR MNGR-RELATED"/>
    <property type="match status" value="1"/>
</dbReference>
<organism evidence="5 6">
    <name type="scientific">Albidovulum litorale</name>
    <dbReference type="NCBI Taxonomy" id="2984134"/>
    <lineage>
        <taxon>Bacteria</taxon>
        <taxon>Pseudomonadati</taxon>
        <taxon>Pseudomonadota</taxon>
        <taxon>Alphaproteobacteria</taxon>
        <taxon>Rhodobacterales</taxon>
        <taxon>Paracoccaceae</taxon>
        <taxon>Albidovulum</taxon>
    </lineage>
</organism>
<dbReference type="InterPro" id="IPR000524">
    <property type="entry name" value="Tscrpt_reg_HTH_GntR"/>
</dbReference>
<dbReference type="InterPro" id="IPR011663">
    <property type="entry name" value="UTRA"/>
</dbReference>
<dbReference type="PANTHER" id="PTHR44846:SF16">
    <property type="entry name" value="TRANSCRIPTIONAL REGULATOR PHNF-RELATED"/>
    <property type="match status" value="1"/>
</dbReference>
<dbReference type="PRINTS" id="PR00035">
    <property type="entry name" value="HTHGNTR"/>
</dbReference>
<dbReference type="SMART" id="SM00345">
    <property type="entry name" value="HTH_GNTR"/>
    <property type="match status" value="1"/>
</dbReference>
<dbReference type="CDD" id="cd07377">
    <property type="entry name" value="WHTH_GntR"/>
    <property type="match status" value="1"/>
</dbReference>
<dbReference type="SUPFAM" id="SSF64288">
    <property type="entry name" value="Chorismate lyase-like"/>
    <property type="match status" value="1"/>
</dbReference>
<keyword evidence="2" id="KW-0238">DNA-binding</keyword>
<dbReference type="EMBL" id="JAOWKZ010000004">
    <property type="protein sequence ID" value="MCV2874125.1"/>
    <property type="molecule type" value="Genomic_DNA"/>
</dbReference>
<evidence type="ECO:0000313" key="6">
    <source>
        <dbReference type="Proteomes" id="UP001652564"/>
    </source>
</evidence>
<name>A0ABT2ZSJ6_9RHOB</name>
<dbReference type="InterPro" id="IPR036388">
    <property type="entry name" value="WH-like_DNA-bd_sf"/>
</dbReference>
<sequence length="236" mass="26614">MSDTPRPDLTSYREVKAEILRRITEGDWAPGTLLPGEVELAEVFGVARATVNRAMRELTDEGLLERRRKAGTRVRPSPLRSARFEIPLVREEIEATGARYRYALLGREVAPAPDWLRARMGLGATAKVLHLSCLHAADGAPYQFEDRWINLDALPRAKDADFSADGPNEWLVRAVPFSEVEISFLATAADARTADYLSMSPGEPVFTVERTTWWEGQSITHVRLYFARGHRMTTRY</sequence>
<accession>A0ABT2ZSJ6</accession>
<dbReference type="SUPFAM" id="SSF46785">
    <property type="entry name" value="Winged helix' DNA-binding domain"/>
    <property type="match status" value="1"/>
</dbReference>
<dbReference type="InterPro" id="IPR028978">
    <property type="entry name" value="Chorismate_lyase_/UTRA_dom_sf"/>
</dbReference>
<evidence type="ECO:0000256" key="3">
    <source>
        <dbReference type="ARBA" id="ARBA00023163"/>
    </source>
</evidence>
<dbReference type="InterPro" id="IPR036390">
    <property type="entry name" value="WH_DNA-bd_sf"/>
</dbReference>
<dbReference type="Gene3D" id="1.10.10.10">
    <property type="entry name" value="Winged helix-like DNA-binding domain superfamily/Winged helix DNA-binding domain"/>
    <property type="match status" value="1"/>
</dbReference>
<dbReference type="Proteomes" id="UP001652564">
    <property type="component" value="Unassembled WGS sequence"/>
</dbReference>
<proteinExistence type="predicted"/>
<dbReference type="Gene3D" id="3.40.1410.10">
    <property type="entry name" value="Chorismate lyase-like"/>
    <property type="match status" value="1"/>
</dbReference>
<keyword evidence="3" id="KW-0804">Transcription</keyword>